<reference evidence="1" key="1">
    <citation type="submission" date="2014-11" db="EMBL/GenBank/DDBJ databases">
        <authorList>
            <person name="Amaro Gonzalez C."/>
        </authorList>
    </citation>
    <scope>NUCLEOTIDE SEQUENCE</scope>
</reference>
<sequence>MCRISLNCKTCTNKLSIIDRVYTAGTCLNKIVKRINPTAMQMNRHQCITERDRQVGRQTD</sequence>
<accession>A0A0E9T6H3</accession>
<dbReference type="EMBL" id="GBXM01060032">
    <property type="protein sequence ID" value="JAH48545.1"/>
    <property type="molecule type" value="Transcribed_RNA"/>
</dbReference>
<organism evidence="1">
    <name type="scientific">Anguilla anguilla</name>
    <name type="common">European freshwater eel</name>
    <name type="synonym">Muraena anguilla</name>
    <dbReference type="NCBI Taxonomy" id="7936"/>
    <lineage>
        <taxon>Eukaryota</taxon>
        <taxon>Metazoa</taxon>
        <taxon>Chordata</taxon>
        <taxon>Craniata</taxon>
        <taxon>Vertebrata</taxon>
        <taxon>Euteleostomi</taxon>
        <taxon>Actinopterygii</taxon>
        <taxon>Neopterygii</taxon>
        <taxon>Teleostei</taxon>
        <taxon>Anguilliformes</taxon>
        <taxon>Anguillidae</taxon>
        <taxon>Anguilla</taxon>
    </lineage>
</organism>
<proteinExistence type="predicted"/>
<dbReference type="AlphaFoldDB" id="A0A0E9T6H3"/>
<evidence type="ECO:0000313" key="1">
    <source>
        <dbReference type="EMBL" id="JAH48545.1"/>
    </source>
</evidence>
<reference evidence="1" key="2">
    <citation type="journal article" date="2015" name="Fish Shellfish Immunol.">
        <title>Early steps in the European eel (Anguilla anguilla)-Vibrio vulnificus interaction in the gills: Role of the RtxA13 toxin.</title>
        <authorList>
            <person name="Callol A."/>
            <person name="Pajuelo D."/>
            <person name="Ebbesson L."/>
            <person name="Teles M."/>
            <person name="MacKenzie S."/>
            <person name="Amaro C."/>
        </authorList>
    </citation>
    <scope>NUCLEOTIDE SEQUENCE</scope>
</reference>
<protein>
    <submittedName>
        <fullName evidence="1">Uncharacterized protein</fullName>
    </submittedName>
</protein>
<dbReference type="EMBL" id="GBXM01044657">
    <property type="protein sequence ID" value="JAH63920.1"/>
    <property type="molecule type" value="Transcribed_RNA"/>
</dbReference>
<name>A0A0E9T6H3_ANGAN</name>